<accession>A0A2T2YJY9</accession>
<dbReference type="RefSeq" id="WP_106932014.1">
    <property type="nucleotide sequence ID" value="NZ_PYFT01000001.1"/>
</dbReference>
<protein>
    <submittedName>
        <fullName evidence="2">Uncharacterized protein</fullName>
    </submittedName>
</protein>
<dbReference type="EMBL" id="PYFT01000001">
    <property type="protein sequence ID" value="PSR55834.1"/>
    <property type="molecule type" value="Genomic_DNA"/>
</dbReference>
<sequence>MIRLFRFILFFSFLVSFSSYGQSIAQLEKRNGFRDARLGASVKSFRNLVLTETEGNTKYYRRKTDVLTMKGVEFADITYAFYKDRLSHIFITLNGVENSRKFVNLLESLYGEGERLYPWVESFDNVLEWNGENITLTYGEIASTKESVIHYYSLNTNF</sequence>
<dbReference type="AlphaFoldDB" id="A0A2T2YJY9"/>
<gene>
    <name evidence="2" type="ORF">AHMF7605_21190</name>
</gene>
<dbReference type="Proteomes" id="UP000240357">
    <property type="component" value="Unassembled WGS sequence"/>
</dbReference>
<dbReference type="OrthoDB" id="5442117at2"/>
<proteinExistence type="predicted"/>
<reference evidence="2 3" key="1">
    <citation type="submission" date="2018-03" db="EMBL/GenBank/DDBJ databases">
        <title>Adhaeribacter sp. HMF7605 Genome sequencing and assembly.</title>
        <authorList>
            <person name="Kang H."/>
            <person name="Kang J."/>
            <person name="Cha I."/>
            <person name="Kim H."/>
            <person name="Joh K."/>
        </authorList>
    </citation>
    <scope>NUCLEOTIDE SEQUENCE [LARGE SCALE GENOMIC DNA]</scope>
    <source>
        <strain evidence="2 3">HMF7605</strain>
    </source>
</reference>
<feature type="signal peptide" evidence="1">
    <location>
        <begin position="1"/>
        <end position="21"/>
    </location>
</feature>
<keyword evidence="1" id="KW-0732">Signal</keyword>
<feature type="chain" id="PRO_5015668442" evidence="1">
    <location>
        <begin position="22"/>
        <end position="158"/>
    </location>
</feature>
<name>A0A2T2YJY9_9BACT</name>
<keyword evidence="3" id="KW-1185">Reference proteome</keyword>
<organism evidence="2 3">
    <name type="scientific">Adhaeribacter arboris</name>
    <dbReference type="NCBI Taxonomy" id="2072846"/>
    <lineage>
        <taxon>Bacteria</taxon>
        <taxon>Pseudomonadati</taxon>
        <taxon>Bacteroidota</taxon>
        <taxon>Cytophagia</taxon>
        <taxon>Cytophagales</taxon>
        <taxon>Hymenobacteraceae</taxon>
        <taxon>Adhaeribacter</taxon>
    </lineage>
</organism>
<evidence type="ECO:0000313" key="2">
    <source>
        <dbReference type="EMBL" id="PSR55834.1"/>
    </source>
</evidence>
<evidence type="ECO:0000313" key="3">
    <source>
        <dbReference type="Proteomes" id="UP000240357"/>
    </source>
</evidence>
<comment type="caution">
    <text evidence="2">The sequence shown here is derived from an EMBL/GenBank/DDBJ whole genome shotgun (WGS) entry which is preliminary data.</text>
</comment>
<evidence type="ECO:0000256" key="1">
    <source>
        <dbReference type="SAM" id="SignalP"/>
    </source>
</evidence>